<comment type="caution">
    <text evidence="2">The sequence shown here is derived from an EMBL/GenBank/DDBJ whole genome shotgun (WGS) entry which is preliminary data.</text>
</comment>
<dbReference type="Gene3D" id="3.90.1300.10">
    <property type="entry name" value="Amidase signature (AS) domain"/>
    <property type="match status" value="1"/>
</dbReference>
<dbReference type="InterPro" id="IPR023631">
    <property type="entry name" value="Amidase_dom"/>
</dbReference>
<dbReference type="InterPro" id="IPR000120">
    <property type="entry name" value="Amidase"/>
</dbReference>
<gene>
    <name evidence="2" type="ORF">ACFSXZ_09115</name>
</gene>
<feature type="domain" description="Amidase" evidence="1">
    <location>
        <begin position="27"/>
        <end position="445"/>
    </location>
</feature>
<protein>
    <submittedName>
        <fullName evidence="2">Amidase</fullName>
    </submittedName>
</protein>
<dbReference type="Pfam" id="PF01425">
    <property type="entry name" value="Amidase"/>
    <property type="match status" value="1"/>
</dbReference>
<dbReference type="RefSeq" id="WP_378263319.1">
    <property type="nucleotide sequence ID" value="NZ_JBHUKR010000006.1"/>
</dbReference>
<dbReference type="SUPFAM" id="SSF75304">
    <property type="entry name" value="Amidase signature (AS) enzymes"/>
    <property type="match status" value="1"/>
</dbReference>
<keyword evidence="3" id="KW-1185">Reference proteome</keyword>
<evidence type="ECO:0000259" key="1">
    <source>
        <dbReference type="Pfam" id="PF01425"/>
    </source>
</evidence>
<dbReference type="Proteomes" id="UP001597417">
    <property type="component" value="Unassembled WGS sequence"/>
</dbReference>
<proteinExistence type="predicted"/>
<organism evidence="2 3">
    <name type="scientific">Amycolatopsis pigmentata</name>
    <dbReference type="NCBI Taxonomy" id="450801"/>
    <lineage>
        <taxon>Bacteria</taxon>
        <taxon>Bacillati</taxon>
        <taxon>Actinomycetota</taxon>
        <taxon>Actinomycetes</taxon>
        <taxon>Pseudonocardiales</taxon>
        <taxon>Pseudonocardiaceae</taxon>
        <taxon>Amycolatopsis</taxon>
    </lineage>
</organism>
<name>A0ABW5FNP1_9PSEU</name>
<dbReference type="EMBL" id="JBHUKR010000006">
    <property type="protein sequence ID" value="MFD2416491.1"/>
    <property type="molecule type" value="Genomic_DNA"/>
</dbReference>
<dbReference type="InterPro" id="IPR036928">
    <property type="entry name" value="AS_sf"/>
</dbReference>
<evidence type="ECO:0000313" key="2">
    <source>
        <dbReference type="EMBL" id="MFD2416491.1"/>
    </source>
</evidence>
<evidence type="ECO:0000313" key="3">
    <source>
        <dbReference type="Proteomes" id="UP001597417"/>
    </source>
</evidence>
<dbReference type="PANTHER" id="PTHR11895">
    <property type="entry name" value="TRANSAMIDASE"/>
    <property type="match status" value="1"/>
</dbReference>
<sequence length="464" mass="49526">MAGSSLDYLGITELSELIAARRLSPVELIEAHIARIERLDPRLKAFARFSPEDALAHAVVLEQELAAGHIRGPLHGIPLALKDLFWHKGKRTAAGTVIHRDFQPPLDATVVGRLREAGANLIGSAQMTEGAFANHLPPVEPPVNPWRADHWPGASSSGSGVAVAAGLVPGSLGTETGGSIHLPSAVNGVTGLKPTWGRVSRFGVFELAATLDTVGPMARSAEDAAVLLGVIAGPDPQDATAARVAVPDYRAGLEPGPLDIRIGLDQDYAFAGTDEVTVAAVTAAIEVLGTLGAEIVDIRFPDVTDMVADWFPVTAVQAAVAHEATFPARRAEYGADLADLIDRGRALSGMDYQRLILRRLDFRGRVEALFDEVDLIVLPVLGISDTTSSRMAHLDDDLITAVHKFTCPFTMSGNPALTLPCGLTEANTPVAFQFVGRHFDERLVLRAGHAFQSVTDWHRRRPLP</sequence>
<accession>A0ABW5FNP1</accession>
<reference evidence="3" key="1">
    <citation type="journal article" date="2019" name="Int. J. Syst. Evol. Microbiol.">
        <title>The Global Catalogue of Microorganisms (GCM) 10K type strain sequencing project: providing services to taxonomists for standard genome sequencing and annotation.</title>
        <authorList>
            <consortium name="The Broad Institute Genomics Platform"/>
            <consortium name="The Broad Institute Genome Sequencing Center for Infectious Disease"/>
            <person name="Wu L."/>
            <person name="Ma J."/>
        </authorList>
    </citation>
    <scope>NUCLEOTIDE SEQUENCE [LARGE SCALE GENOMIC DNA]</scope>
    <source>
        <strain evidence="3">CGMCC 4.7645</strain>
    </source>
</reference>
<dbReference type="PANTHER" id="PTHR11895:SF176">
    <property type="entry name" value="AMIDASE AMID-RELATED"/>
    <property type="match status" value="1"/>
</dbReference>